<keyword evidence="3" id="KW-1185">Reference proteome</keyword>
<dbReference type="EMBL" id="BMCJ01000004">
    <property type="protein sequence ID" value="GGC91787.1"/>
    <property type="molecule type" value="Genomic_DNA"/>
</dbReference>
<evidence type="ECO:0000256" key="1">
    <source>
        <dbReference type="SAM" id="Phobius"/>
    </source>
</evidence>
<organism evidence="2 3">
    <name type="scientific">Thalassobacillus devorans</name>
    <dbReference type="NCBI Taxonomy" id="279813"/>
    <lineage>
        <taxon>Bacteria</taxon>
        <taxon>Bacillati</taxon>
        <taxon>Bacillota</taxon>
        <taxon>Bacilli</taxon>
        <taxon>Bacillales</taxon>
        <taxon>Bacillaceae</taxon>
        <taxon>Thalassobacillus</taxon>
    </lineage>
</organism>
<proteinExistence type="predicted"/>
<gene>
    <name evidence="2" type="ORF">GCM10007216_23130</name>
</gene>
<keyword evidence="1" id="KW-0472">Membrane</keyword>
<comment type="caution">
    <text evidence="2">The sequence shown here is derived from an EMBL/GenBank/DDBJ whole genome shotgun (WGS) entry which is preliminary data.</text>
</comment>
<sequence>MKNTVRGFSLGLLASSLVYFLVMHFVGFPEAKSLQEETEDVPKEGHILIEETELEEMLYNQYELGLKEKKQAPLTNDERVDSAPKDNIVTSTTLEIEPGMNSETIAEFLVGEGLIISKVNFKQYLDEAGYSRNLQIGQFKLDSEMTYQEIAKLITSN</sequence>
<protein>
    <recommendedName>
        <fullName evidence="4">YceG-like family protein</fullName>
    </recommendedName>
</protein>
<evidence type="ECO:0008006" key="4">
    <source>
        <dbReference type="Google" id="ProtNLM"/>
    </source>
</evidence>
<keyword evidence="1" id="KW-1133">Transmembrane helix</keyword>
<feature type="transmembrane region" description="Helical" evidence="1">
    <location>
        <begin position="7"/>
        <end position="28"/>
    </location>
</feature>
<dbReference type="Proteomes" id="UP000619534">
    <property type="component" value="Unassembled WGS sequence"/>
</dbReference>
<evidence type="ECO:0000313" key="2">
    <source>
        <dbReference type="EMBL" id="GGC91787.1"/>
    </source>
</evidence>
<accession>A0ABQ1P600</accession>
<reference evidence="3" key="1">
    <citation type="journal article" date="2019" name="Int. J. Syst. Evol. Microbiol.">
        <title>The Global Catalogue of Microorganisms (GCM) 10K type strain sequencing project: providing services to taxonomists for standard genome sequencing and annotation.</title>
        <authorList>
            <consortium name="The Broad Institute Genomics Platform"/>
            <consortium name="The Broad Institute Genome Sequencing Center for Infectious Disease"/>
            <person name="Wu L."/>
            <person name="Ma J."/>
        </authorList>
    </citation>
    <scope>NUCLEOTIDE SEQUENCE [LARGE SCALE GENOMIC DNA]</scope>
    <source>
        <strain evidence="3">CCM 7282</strain>
    </source>
</reference>
<dbReference type="RefSeq" id="WP_062446734.1">
    <property type="nucleotide sequence ID" value="NZ_BMCJ01000004.1"/>
</dbReference>
<name>A0ABQ1P600_9BACI</name>
<evidence type="ECO:0000313" key="3">
    <source>
        <dbReference type="Proteomes" id="UP000619534"/>
    </source>
</evidence>
<dbReference type="Gene3D" id="3.30.1490.480">
    <property type="entry name" value="Endolytic murein transglycosylase"/>
    <property type="match status" value="1"/>
</dbReference>
<keyword evidence="1" id="KW-0812">Transmembrane</keyword>